<sequence>MFACFFSKIDVGPKEFEFQMENAMLMSLLVSCWVGVPKISRGSAGLSKIQEVGLGTIAGPFGQALTVLGDREQKPLSVAGIGLFRTSRTSLNSGLPQICRHTRKFVRGAFLASGPRVDKVPFPELHHDEPTRSETTRSTTHQARPARIVNVFRKQAGGFCAALFDAGWGVPAL</sequence>
<dbReference type="Proteomes" id="UP000758603">
    <property type="component" value="Unassembled WGS sequence"/>
</dbReference>
<dbReference type="GeneID" id="70128319"/>
<dbReference type="RefSeq" id="XP_045960756.1">
    <property type="nucleotide sequence ID" value="XM_046099427.1"/>
</dbReference>
<proteinExistence type="predicted"/>
<reference evidence="2" key="1">
    <citation type="journal article" date="2021" name="Nat. Commun.">
        <title>Genetic determinants of endophytism in the Arabidopsis root mycobiome.</title>
        <authorList>
            <person name="Mesny F."/>
            <person name="Miyauchi S."/>
            <person name="Thiergart T."/>
            <person name="Pickel B."/>
            <person name="Atanasova L."/>
            <person name="Karlsson M."/>
            <person name="Huettel B."/>
            <person name="Barry K.W."/>
            <person name="Haridas S."/>
            <person name="Chen C."/>
            <person name="Bauer D."/>
            <person name="Andreopoulos W."/>
            <person name="Pangilinan J."/>
            <person name="LaButti K."/>
            <person name="Riley R."/>
            <person name="Lipzen A."/>
            <person name="Clum A."/>
            <person name="Drula E."/>
            <person name="Henrissat B."/>
            <person name="Kohler A."/>
            <person name="Grigoriev I.V."/>
            <person name="Martin F.M."/>
            <person name="Hacquard S."/>
        </authorList>
    </citation>
    <scope>NUCLEOTIDE SEQUENCE</scope>
    <source>
        <strain evidence="2">MPI-SDFR-AT-0073</strain>
    </source>
</reference>
<accession>A0A9P8ZYW3</accession>
<evidence type="ECO:0000256" key="1">
    <source>
        <dbReference type="SAM" id="MobiDB-lite"/>
    </source>
</evidence>
<organism evidence="2 3">
    <name type="scientific">Truncatella angustata</name>
    <dbReference type="NCBI Taxonomy" id="152316"/>
    <lineage>
        <taxon>Eukaryota</taxon>
        <taxon>Fungi</taxon>
        <taxon>Dikarya</taxon>
        <taxon>Ascomycota</taxon>
        <taxon>Pezizomycotina</taxon>
        <taxon>Sordariomycetes</taxon>
        <taxon>Xylariomycetidae</taxon>
        <taxon>Amphisphaeriales</taxon>
        <taxon>Sporocadaceae</taxon>
        <taxon>Truncatella</taxon>
    </lineage>
</organism>
<evidence type="ECO:0000313" key="3">
    <source>
        <dbReference type="Proteomes" id="UP000758603"/>
    </source>
</evidence>
<feature type="region of interest" description="Disordered" evidence="1">
    <location>
        <begin position="121"/>
        <end position="142"/>
    </location>
</feature>
<evidence type="ECO:0000313" key="2">
    <source>
        <dbReference type="EMBL" id="KAH6656522.1"/>
    </source>
</evidence>
<protein>
    <submittedName>
        <fullName evidence="2">Uncharacterized protein</fullName>
    </submittedName>
</protein>
<comment type="caution">
    <text evidence="2">The sequence shown here is derived from an EMBL/GenBank/DDBJ whole genome shotgun (WGS) entry which is preliminary data.</text>
</comment>
<feature type="compositionally biased region" description="Basic and acidic residues" evidence="1">
    <location>
        <begin position="121"/>
        <end position="135"/>
    </location>
</feature>
<name>A0A9P8ZYW3_9PEZI</name>
<keyword evidence="3" id="KW-1185">Reference proteome</keyword>
<gene>
    <name evidence="2" type="ORF">BKA67DRAFT_531787</name>
</gene>
<dbReference type="AlphaFoldDB" id="A0A9P8ZYW3"/>
<dbReference type="EMBL" id="JAGPXC010000002">
    <property type="protein sequence ID" value="KAH6656522.1"/>
    <property type="molecule type" value="Genomic_DNA"/>
</dbReference>